<dbReference type="AlphaFoldDB" id="A0A811SH17"/>
<evidence type="ECO:0000313" key="8">
    <source>
        <dbReference type="Proteomes" id="UP000604825"/>
    </source>
</evidence>
<keyword evidence="3 6" id="KW-0808">Transferase</keyword>
<dbReference type="EC" id="2.4.1.-" evidence="6"/>
<dbReference type="InterPro" id="IPR004938">
    <property type="entry name" value="XG_FTase"/>
</dbReference>
<evidence type="ECO:0000313" key="7">
    <source>
        <dbReference type="EMBL" id="CAD6339838.1"/>
    </source>
</evidence>
<dbReference type="GO" id="GO:0032580">
    <property type="term" value="C:Golgi cisterna membrane"/>
    <property type="evidence" value="ECO:0007669"/>
    <property type="project" value="UniProtKB-SubCell"/>
</dbReference>
<keyword evidence="6" id="KW-0333">Golgi apparatus</keyword>
<gene>
    <name evidence="7" type="ORF">NCGR_LOCUS63936</name>
</gene>
<dbReference type="Pfam" id="PF03254">
    <property type="entry name" value="XG_FTase"/>
    <property type="match status" value="1"/>
</dbReference>
<keyword evidence="4" id="KW-0325">Glycoprotein</keyword>
<proteinExistence type="inferred from homology"/>
<dbReference type="Gene3D" id="3.40.50.11340">
    <property type="match status" value="1"/>
</dbReference>
<dbReference type="PANTHER" id="PTHR31889:SF9">
    <property type="entry name" value="FUCOSYLTRANSFERASE"/>
    <property type="match status" value="1"/>
</dbReference>
<sequence length="644" mass="72344">MGTCTSRSPGLSGWACIITNGAKSSANGNAAGGDDGNCIWYACSQGDPRHAHGGGRVQLRDDLLRAADGGKVPFEDNHLKGDKKDEQERPRWRVAALFLFSTQYLVAMTKRCWHADPAQHPSFATSPPFAASFDLRRVRRQLEVNIQNFLGLYWLRQCVLVPSERSPRPAPRRASSPDFDAATCLSRYEASKRWKTPPPFPVSPYLVQKLRQYESNHRRCGPGTANYREAMAQLTSGRNGDLAECRYVVWFPIQGLGNRMLSVVSTFLYALLTGRVLLVHEPPEMEGLFCEPFPGTSWILPPDFPYKDGFWVGSNDSYLRMLENNVVRYDGGGGGDASALPPYVYFHLEQTQLRLQNHTFCEEDHRVLDRFNWMVLRSDSYFAVALFLMPMYRAELDLMFPAKASVFHHLGRYLLHPGNRAWGIVERFYDGYLAGADERLGIQVRLAPFLPLTFEIMYEQIIRCTREHDLLPQVTDTSEPGARPSKGTAAKVKAVLVVSLKPEYYDKLHSVYYTNATATGEVVTVYQPSHDQDQHSEARAHNERALAEIFLLSYSDRLVTTGFSTFGYVAHSLAGQRPWLLMLPDRTTKRAAVACVRSTSVEPCLHSPPSLVCRAAQDLDPVAHLPFMRHCEDVDAGGGLKLFD</sequence>
<comment type="subcellular location">
    <subcellularLocation>
        <location evidence="6">Golgi apparatus</location>
        <location evidence="6">Golgi stack membrane</location>
        <topology evidence="6">Single-pass type II membrane protein</topology>
    </subcellularLocation>
</comment>
<protein>
    <recommendedName>
        <fullName evidence="6">Fucosyltransferase</fullName>
        <ecNumber evidence="6">2.4.1.-</ecNumber>
    </recommendedName>
</protein>
<dbReference type="OrthoDB" id="428346at2759"/>
<reference evidence="7" key="1">
    <citation type="submission" date="2020-10" db="EMBL/GenBank/DDBJ databases">
        <authorList>
            <person name="Han B."/>
            <person name="Lu T."/>
            <person name="Zhao Q."/>
            <person name="Huang X."/>
            <person name="Zhao Y."/>
        </authorList>
    </citation>
    <scope>NUCLEOTIDE SEQUENCE</scope>
</reference>
<dbReference type="EMBL" id="CAJGYO010000019">
    <property type="protein sequence ID" value="CAD6339838.1"/>
    <property type="molecule type" value="Genomic_DNA"/>
</dbReference>
<dbReference type="Gene3D" id="3.40.50.11350">
    <property type="match status" value="1"/>
</dbReference>
<evidence type="ECO:0000256" key="4">
    <source>
        <dbReference type="ARBA" id="ARBA00023180"/>
    </source>
</evidence>
<dbReference type="PANTHER" id="PTHR31889">
    <property type="entry name" value="FUCOSYLTRANSFERASE 2-RELATED"/>
    <property type="match status" value="1"/>
</dbReference>
<dbReference type="GO" id="GO:0042546">
    <property type="term" value="P:cell wall biogenesis"/>
    <property type="evidence" value="ECO:0007669"/>
    <property type="project" value="InterPro"/>
</dbReference>
<accession>A0A811SH17</accession>
<evidence type="ECO:0000256" key="6">
    <source>
        <dbReference type="RuleBase" id="RU367004"/>
    </source>
</evidence>
<evidence type="ECO:0000256" key="1">
    <source>
        <dbReference type="ARBA" id="ARBA00010481"/>
    </source>
</evidence>
<organism evidence="7 8">
    <name type="scientific">Miscanthus lutarioriparius</name>
    <dbReference type="NCBI Taxonomy" id="422564"/>
    <lineage>
        <taxon>Eukaryota</taxon>
        <taxon>Viridiplantae</taxon>
        <taxon>Streptophyta</taxon>
        <taxon>Embryophyta</taxon>
        <taxon>Tracheophyta</taxon>
        <taxon>Spermatophyta</taxon>
        <taxon>Magnoliopsida</taxon>
        <taxon>Liliopsida</taxon>
        <taxon>Poales</taxon>
        <taxon>Poaceae</taxon>
        <taxon>PACMAD clade</taxon>
        <taxon>Panicoideae</taxon>
        <taxon>Andropogonodae</taxon>
        <taxon>Andropogoneae</taxon>
        <taxon>Saccharinae</taxon>
        <taxon>Miscanthus</taxon>
    </lineage>
</organism>
<name>A0A811SH17_9POAL</name>
<evidence type="ECO:0000256" key="2">
    <source>
        <dbReference type="ARBA" id="ARBA00022676"/>
    </source>
</evidence>
<keyword evidence="2 6" id="KW-0328">Glycosyltransferase</keyword>
<dbReference type="GO" id="GO:0009969">
    <property type="term" value="P:xyloglucan biosynthetic process"/>
    <property type="evidence" value="ECO:0007669"/>
    <property type="project" value="TreeGrafter"/>
</dbReference>
<dbReference type="GO" id="GO:0008107">
    <property type="term" value="F:galactoside 2-alpha-L-fucosyltransferase activity"/>
    <property type="evidence" value="ECO:0007669"/>
    <property type="project" value="InterPro"/>
</dbReference>
<dbReference type="GO" id="GO:0071555">
    <property type="term" value="P:cell wall organization"/>
    <property type="evidence" value="ECO:0007669"/>
    <property type="project" value="UniProtKB-UniRule"/>
</dbReference>
<keyword evidence="8" id="KW-1185">Reference proteome</keyword>
<keyword evidence="5 6" id="KW-0961">Cell wall biogenesis/degradation</keyword>
<comment type="caution">
    <text evidence="7">The sequence shown here is derived from an EMBL/GenBank/DDBJ whole genome shotgun (WGS) entry which is preliminary data.</text>
</comment>
<dbReference type="FunFam" id="3.40.50.11340:FF:000003">
    <property type="entry name" value="Galactoside 2-alpha-L-fucosyltransferase"/>
    <property type="match status" value="1"/>
</dbReference>
<comment type="function">
    <text evidence="6">May be involved in cell wall biosynthesis.</text>
</comment>
<evidence type="ECO:0000256" key="3">
    <source>
        <dbReference type="ARBA" id="ARBA00022679"/>
    </source>
</evidence>
<evidence type="ECO:0000256" key="5">
    <source>
        <dbReference type="ARBA" id="ARBA00023316"/>
    </source>
</evidence>
<comment type="similarity">
    <text evidence="1 6">Belongs to the glycosyltransferase 37 family.</text>
</comment>
<dbReference type="Proteomes" id="UP000604825">
    <property type="component" value="Unassembled WGS sequence"/>
</dbReference>